<evidence type="ECO:0000313" key="1">
    <source>
        <dbReference type="EMBL" id="NCU18449.1"/>
    </source>
</evidence>
<dbReference type="Proteomes" id="UP000743899">
    <property type="component" value="Unassembled WGS sequence"/>
</dbReference>
<dbReference type="RefSeq" id="WP_161921280.1">
    <property type="nucleotide sequence ID" value="NZ_JAACYS010000061.1"/>
</dbReference>
<comment type="caution">
    <text evidence="1">The sequence shown here is derived from an EMBL/GenBank/DDBJ whole genome shotgun (WGS) entry which is preliminary data.</text>
</comment>
<dbReference type="EMBL" id="JAACYS010000061">
    <property type="protein sequence ID" value="NCU18449.1"/>
    <property type="molecule type" value="Genomic_DNA"/>
</dbReference>
<sequence length="71" mass="8146">MKDEKQHVNNSFTVAGTNIEEVKALNMNFGMSYNEAKFWLAMANGGRGTRIFSNTDITAMRRKFASEYEFK</sequence>
<name>A0ABX0A8S4_9BACI</name>
<organism evidence="1 2">
    <name type="scientific">Pallidibacillus pasinlerensis</name>
    <dbReference type="NCBI Taxonomy" id="2703818"/>
    <lineage>
        <taxon>Bacteria</taxon>
        <taxon>Bacillati</taxon>
        <taxon>Bacillota</taxon>
        <taxon>Bacilli</taxon>
        <taxon>Bacillales</taxon>
        <taxon>Bacillaceae</taxon>
        <taxon>Pallidibacillus</taxon>
    </lineage>
</organism>
<evidence type="ECO:0000313" key="2">
    <source>
        <dbReference type="Proteomes" id="UP000743899"/>
    </source>
</evidence>
<gene>
    <name evidence="1" type="ORF">GW534_12065</name>
</gene>
<accession>A0ABX0A8S4</accession>
<reference evidence="1 2" key="1">
    <citation type="submission" date="2020-01" db="EMBL/GenBank/DDBJ databases">
        <title>A novel Bacillus sp. from Pasinler.</title>
        <authorList>
            <person name="Adiguzel A."/>
            <person name="Ay H."/>
            <person name="Baltaci M.O."/>
        </authorList>
    </citation>
    <scope>NUCLEOTIDE SEQUENCE [LARGE SCALE GENOMIC DNA]</scope>
    <source>
        <strain evidence="1 2">P1</strain>
    </source>
</reference>
<proteinExistence type="predicted"/>
<protein>
    <submittedName>
        <fullName evidence="1">Gamma-type small acid-soluble spore protein</fullName>
    </submittedName>
</protein>
<keyword evidence="2" id="KW-1185">Reference proteome</keyword>